<dbReference type="CDD" id="cd05379">
    <property type="entry name" value="CAP_bacterial"/>
    <property type="match status" value="1"/>
</dbReference>
<dbReference type="PANTHER" id="PTHR31157:SF1">
    <property type="entry name" value="SCP DOMAIN-CONTAINING PROTEIN"/>
    <property type="match status" value="1"/>
</dbReference>
<evidence type="ECO:0000313" key="2">
    <source>
        <dbReference type="EMBL" id="GAA4020221.1"/>
    </source>
</evidence>
<organism evidence="2 3">
    <name type="scientific">Actimicrobium antarcticum</name>
    <dbReference type="NCBI Taxonomy" id="1051899"/>
    <lineage>
        <taxon>Bacteria</taxon>
        <taxon>Pseudomonadati</taxon>
        <taxon>Pseudomonadota</taxon>
        <taxon>Betaproteobacteria</taxon>
        <taxon>Burkholderiales</taxon>
        <taxon>Oxalobacteraceae</taxon>
        <taxon>Actimicrobium</taxon>
    </lineage>
</organism>
<dbReference type="InterPro" id="IPR014044">
    <property type="entry name" value="CAP_dom"/>
</dbReference>
<protein>
    <recommendedName>
        <fullName evidence="1">SCP domain-containing protein</fullName>
    </recommendedName>
</protein>
<name>A0ABP7T2N9_9BURK</name>
<dbReference type="InterPro" id="IPR035940">
    <property type="entry name" value="CAP_sf"/>
</dbReference>
<evidence type="ECO:0000259" key="1">
    <source>
        <dbReference type="Pfam" id="PF00188"/>
    </source>
</evidence>
<gene>
    <name evidence="2" type="ORF">GCM10022212_15820</name>
</gene>
<reference evidence="3" key="1">
    <citation type="journal article" date="2019" name="Int. J. Syst. Evol. Microbiol.">
        <title>The Global Catalogue of Microorganisms (GCM) 10K type strain sequencing project: providing services to taxonomists for standard genome sequencing and annotation.</title>
        <authorList>
            <consortium name="The Broad Institute Genomics Platform"/>
            <consortium name="The Broad Institute Genome Sequencing Center for Infectious Disease"/>
            <person name="Wu L."/>
            <person name="Ma J."/>
        </authorList>
    </citation>
    <scope>NUCLEOTIDE SEQUENCE [LARGE SCALE GENOMIC DNA]</scope>
    <source>
        <strain evidence="3">JCM 16673</strain>
    </source>
</reference>
<proteinExistence type="predicted"/>
<dbReference type="Gene3D" id="3.40.33.10">
    <property type="entry name" value="CAP"/>
    <property type="match status" value="1"/>
</dbReference>
<dbReference type="RefSeq" id="WP_344762742.1">
    <property type="nucleotide sequence ID" value="NZ_BAAAZE010000008.1"/>
</dbReference>
<dbReference type="Pfam" id="PF00188">
    <property type="entry name" value="CAP"/>
    <property type="match status" value="1"/>
</dbReference>
<dbReference type="Proteomes" id="UP001501353">
    <property type="component" value="Unassembled WGS sequence"/>
</dbReference>
<sequence length="132" mass="13981">MSRINQVRASGRSCGGTGYAAVAALSWNDKLLAAAALHSADMAARNYFSHTGSDGSKGGERMTRAGYSWRVWAENIAAGQTSVSQAMQSWLDSPSHCAALMGPSAVEVGVSCTRNDAGAYKYYWTMEFGTPS</sequence>
<dbReference type="EMBL" id="BAAAZE010000008">
    <property type="protein sequence ID" value="GAA4020221.1"/>
    <property type="molecule type" value="Genomic_DNA"/>
</dbReference>
<accession>A0ABP7T2N9</accession>
<comment type="caution">
    <text evidence="2">The sequence shown here is derived from an EMBL/GenBank/DDBJ whole genome shotgun (WGS) entry which is preliminary data.</text>
</comment>
<feature type="domain" description="SCP" evidence="1">
    <location>
        <begin position="2"/>
        <end position="128"/>
    </location>
</feature>
<evidence type="ECO:0000313" key="3">
    <source>
        <dbReference type="Proteomes" id="UP001501353"/>
    </source>
</evidence>
<keyword evidence="3" id="KW-1185">Reference proteome</keyword>
<dbReference type="SUPFAM" id="SSF55797">
    <property type="entry name" value="PR-1-like"/>
    <property type="match status" value="1"/>
</dbReference>
<dbReference type="PANTHER" id="PTHR31157">
    <property type="entry name" value="SCP DOMAIN-CONTAINING PROTEIN"/>
    <property type="match status" value="1"/>
</dbReference>